<dbReference type="STRING" id="758847.LSS_15656"/>
<sequence length="147" mass="16613">MGQVFQQNGKERRPTSMKKIIFVGILVSFVSFGIFAEEESPVKFKLEKSFGNSYLLKIVHPANYGIQKDAPHKILLNARNGVKVEKADLKVKGKTSEKKKEYFASVDPIPLIVTGKGELEIHGKIYYCNFDKNICIPGKIQQVEIIR</sequence>
<organism evidence="2 3">
    <name type="scientific">Leptospira santarosai serovar Shermani str. LT 821</name>
    <dbReference type="NCBI Taxonomy" id="758847"/>
    <lineage>
        <taxon>Bacteria</taxon>
        <taxon>Pseudomonadati</taxon>
        <taxon>Spirochaetota</taxon>
        <taxon>Spirochaetia</taxon>
        <taxon>Leptospirales</taxon>
        <taxon>Leptospiraceae</taxon>
        <taxon>Leptospira</taxon>
    </lineage>
</organism>
<accession>K8Y576</accession>
<feature type="transmembrane region" description="Helical" evidence="1">
    <location>
        <begin position="20"/>
        <end position="36"/>
    </location>
</feature>
<name>K8Y576_9LEPT</name>
<protein>
    <recommendedName>
        <fullName evidence="4">Thiol:disulfide interchange protein DsbD N-terminal domain-containing protein</fullName>
    </recommendedName>
</protein>
<reference evidence="2 3" key="2">
    <citation type="journal article" date="2014" name="Emerg. Microbes Infect.">
        <title>Potential impact on kidney infection: a whole-genome analysis of Leptospira santarosai serovar Shermani.</title>
        <authorList>
            <person name="Chou L.F."/>
            <person name="Chen T.W."/>
            <person name="Ko Y.C."/>
            <person name="Pan M.J."/>
            <person name="Tian Y.C."/>
            <person name="Chiu C.H."/>
            <person name="Tang P."/>
            <person name="Hung C.C."/>
            <person name="Yang C.W."/>
        </authorList>
    </citation>
    <scope>NUCLEOTIDE SEQUENCE</scope>
    <source>
        <strain evidence="2 3">LT 821</strain>
    </source>
</reference>
<dbReference type="EMBL" id="CP006694">
    <property type="protein sequence ID" value="EKT85842.1"/>
    <property type="molecule type" value="Genomic_DNA"/>
</dbReference>
<keyword evidence="1" id="KW-0812">Transmembrane</keyword>
<dbReference type="PATRIC" id="fig|758847.3.peg.3269"/>
<reference evidence="2 3" key="1">
    <citation type="journal article" date="2012" name="Gene">
        <title>Sequence of Leptospira santarosai serovar Shermani genome and prediction of virulence-associated genes.</title>
        <authorList>
            <person name="Chou L.F."/>
            <person name="Chen Y.T."/>
            <person name="Lu C.W."/>
            <person name="Ko Y.C."/>
            <person name="Tang C.Y."/>
            <person name="Pan M.J."/>
            <person name="Tian Y.C."/>
            <person name="Chiu C.H."/>
            <person name="Hung C.C."/>
            <person name="Yang C.W."/>
        </authorList>
    </citation>
    <scope>NUCLEOTIDE SEQUENCE [LARGE SCALE GENOMIC DNA]</scope>
    <source>
        <strain evidence="2">LT 821</strain>
    </source>
</reference>
<evidence type="ECO:0000256" key="1">
    <source>
        <dbReference type="SAM" id="Phobius"/>
    </source>
</evidence>
<dbReference type="KEGG" id="lst:LSS_15656"/>
<dbReference type="AlphaFoldDB" id="K8Y576"/>
<dbReference type="Proteomes" id="UP000035800">
    <property type="component" value="Chromosome I"/>
</dbReference>
<keyword evidence="1" id="KW-0472">Membrane</keyword>
<gene>
    <name evidence="2" type="ORF">LSS_15656</name>
</gene>
<dbReference type="NCBIfam" id="NF047487">
    <property type="entry name" value="MPL17FamLepto"/>
    <property type="match status" value="1"/>
</dbReference>
<keyword evidence="1" id="KW-1133">Transmembrane helix</keyword>
<evidence type="ECO:0008006" key="4">
    <source>
        <dbReference type="Google" id="ProtNLM"/>
    </source>
</evidence>
<proteinExistence type="predicted"/>
<evidence type="ECO:0000313" key="3">
    <source>
        <dbReference type="Proteomes" id="UP000035800"/>
    </source>
</evidence>
<evidence type="ECO:0000313" key="2">
    <source>
        <dbReference type="EMBL" id="EKT85842.1"/>
    </source>
</evidence>